<feature type="compositionally biased region" description="Acidic residues" evidence="1">
    <location>
        <begin position="65"/>
        <end position="74"/>
    </location>
</feature>
<feature type="region of interest" description="Disordered" evidence="1">
    <location>
        <begin position="65"/>
        <end position="84"/>
    </location>
</feature>
<keyword evidence="2" id="KW-1133">Transmembrane helix</keyword>
<keyword evidence="2" id="KW-0812">Transmembrane</keyword>
<dbReference type="Proteomes" id="UP000036027">
    <property type="component" value="Unassembled WGS sequence"/>
</dbReference>
<keyword evidence="4" id="KW-1185">Reference proteome</keyword>
<accession>A0A0J0YU00</accession>
<proteinExistence type="predicted"/>
<dbReference type="EMBL" id="JTDO01000002">
    <property type="protein sequence ID" value="KLT73589.1"/>
    <property type="molecule type" value="Genomic_DNA"/>
</dbReference>
<keyword evidence="2" id="KW-0472">Membrane</keyword>
<evidence type="ECO:0000256" key="1">
    <source>
        <dbReference type="SAM" id="MobiDB-lite"/>
    </source>
</evidence>
<evidence type="ECO:0000313" key="3">
    <source>
        <dbReference type="EMBL" id="KLT73589.1"/>
    </source>
</evidence>
<feature type="transmembrane region" description="Helical" evidence="2">
    <location>
        <begin position="34"/>
        <end position="54"/>
    </location>
</feature>
<name>A0A0J0YU00_9NEIS</name>
<gene>
    <name evidence="3" type="ORF">PL75_01155</name>
</gene>
<organism evidence="3 4">
    <name type="scientific">Neisseria arctica</name>
    <dbReference type="NCBI Taxonomy" id="1470200"/>
    <lineage>
        <taxon>Bacteria</taxon>
        <taxon>Pseudomonadati</taxon>
        <taxon>Pseudomonadota</taxon>
        <taxon>Betaproteobacteria</taxon>
        <taxon>Neisseriales</taxon>
        <taxon>Neisseriaceae</taxon>
        <taxon>Neisseria</taxon>
    </lineage>
</organism>
<comment type="caution">
    <text evidence="3">The sequence shown here is derived from an EMBL/GenBank/DDBJ whole genome shotgun (WGS) entry which is preliminary data.</text>
</comment>
<protein>
    <submittedName>
        <fullName evidence="3">Uncharacterized protein</fullName>
    </submittedName>
</protein>
<evidence type="ECO:0000313" key="4">
    <source>
        <dbReference type="Proteomes" id="UP000036027"/>
    </source>
</evidence>
<reference evidence="3 4" key="1">
    <citation type="submission" date="2014-11" db="EMBL/GenBank/DDBJ databases">
        <title>Genome of a novel goose pathogen.</title>
        <authorList>
            <person name="Hansen C.M."/>
            <person name="Hueffer K."/>
            <person name="Choi S.C."/>
        </authorList>
    </citation>
    <scope>NUCLEOTIDE SEQUENCE [LARGE SCALE GENOMIC DNA]</scope>
    <source>
        <strain evidence="3 4">KH1503</strain>
    </source>
</reference>
<evidence type="ECO:0000256" key="2">
    <source>
        <dbReference type="SAM" id="Phobius"/>
    </source>
</evidence>
<dbReference type="PATRIC" id="fig|1470200.3.peg.1023"/>
<dbReference type="AlphaFoldDB" id="A0A0J0YU00"/>
<sequence length="100" mass="11176">MKKITKFAILTALFTVTAAINAYWDMRVGSELGAVLVGALVPAVVLTAFGALILSVTADDFVQSDEHDETEENDLFSSDPQRYHPAYRLHPRNIHYEHDE</sequence>